<dbReference type="SUPFAM" id="SSF53098">
    <property type="entry name" value="Ribonuclease H-like"/>
    <property type="match status" value="1"/>
</dbReference>
<gene>
    <name evidence="10" type="primary">LOC108564490</name>
</gene>
<reference evidence="10" key="1">
    <citation type="submission" date="2025-08" db="UniProtKB">
        <authorList>
            <consortium name="RefSeq"/>
        </authorList>
    </citation>
    <scope>IDENTIFICATION</scope>
    <source>
        <tissue evidence="10">Whole Larva</tissue>
    </source>
</reference>
<evidence type="ECO:0000256" key="1">
    <source>
        <dbReference type="ARBA" id="ARBA00004123"/>
    </source>
</evidence>
<dbReference type="PANTHER" id="PTHR12801">
    <property type="entry name" value="RNA EXONUCLEASE REXO1 / RECO3 FAMILY MEMBER-RELATED"/>
    <property type="match status" value="1"/>
</dbReference>
<keyword evidence="6" id="KW-0539">Nucleus</keyword>
<feature type="region of interest" description="Disordered" evidence="7">
    <location>
        <begin position="590"/>
        <end position="614"/>
    </location>
</feature>
<feature type="compositionally biased region" description="Basic and acidic residues" evidence="7">
    <location>
        <begin position="419"/>
        <end position="428"/>
    </location>
</feature>
<comment type="similarity">
    <text evidence="2">Belongs to the REXO1/REXO3 family.</text>
</comment>
<keyword evidence="9" id="KW-1185">Reference proteome</keyword>
<evidence type="ECO:0000256" key="6">
    <source>
        <dbReference type="ARBA" id="ARBA00023242"/>
    </source>
</evidence>
<dbReference type="Gene3D" id="3.30.420.10">
    <property type="entry name" value="Ribonuclease H-like superfamily/Ribonuclease H"/>
    <property type="match status" value="1"/>
</dbReference>
<dbReference type="InterPro" id="IPR031736">
    <property type="entry name" value="REXO1-like_dom"/>
</dbReference>
<dbReference type="InterPro" id="IPR047021">
    <property type="entry name" value="REXO1/3/4-like"/>
</dbReference>
<dbReference type="InterPro" id="IPR013520">
    <property type="entry name" value="Ribonucl_H"/>
</dbReference>
<feature type="compositionally biased region" description="Polar residues" evidence="7">
    <location>
        <begin position="36"/>
        <end position="50"/>
    </location>
</feature>
<feature type="compositionally biased region" description="Basic and acidic residues" evidence="7">
    <location>
        <begin position="225"/>
        <end position="275"/>
    </location>
</feature>
<feature type="compositionally biased region" description="Basic and acidic residues" evidence="7">
    <location>
        <begin position="147"/>
        <end position="195"/>
    </location>
</feature>
<organism evidence="9 10">
    <name type="scientific">Nicrophorus vespilloides</name>
    <name type="common">Boreal carrion beetle</name>
    <dbReference type="NCBI Taxonomy" id="110193"/>
    <lineage>
        <taxon>Eukaryota</taxon>
        <taxon>Metazoa</taxon>
        <taxon>Ecdysozoa</taxon>
        <taxon>Arthropoda</taxon>
        <taxon>Hexapoda</taxon>
        <taxon>Insecta</taxon>
        <taxon>Pterygota</taxon>
        <taxon>Neoptera</taxon>
        <taxon>Endopterygota</taxon>
        <taxon>Coleoptera</taxon>
        <taxon>Polyphaga</taxon>
        <taxon>Staphyliniformia</taxon>
        <taxon>Silphidae</taxon>
        <taxon>Nicrophorinae</taxon>
        <taxon>Nicrophorus</taxon>
    </lineage>
</organism>
<feature type="domain" description="Exonuclease" evidence="8">
    <location>
        <begin position="751"/>
        <end position="910"/>
    </location>
</feature>
<evidence type="ECO:0000259" key="8">
    <source>
        <dbReference type="SMART" id="SM00479"/>
    </source>
</evidence>
<evidence type="ECO:0000256" key="7">
    <source>
        <dbReference type="SAM" id="MobiDB-lite"/>
    </source>
</evidence>
<feature type="region of interest" description="Disordered" evidence="7">
    <location>
        <begin position="35"/>
        <end position="63"/>
    </location>
</feature>
<keyword evidence="4" id="KW-0378">Hydrolase</keyword>
<dbReference type="CDD" id="cd06145">
    <property type="entry name" value="REX1_like"/>
    <property type="match status" value="1"/>
</dbReference>
<feature type="compositionally biased region" description="Basic and acidic residues" evidence="7">
    <location>
        <begin position="131"/>
        <end position="140"/>
    </location>
</feature>
<feature type="region of interest" description="Disordered" evidence="7">
    <location>
        <begin position="419"/>
        <end position="445"/>
    </location>
</feature>
<dbReference type="GeneID" id="108564490"/>
<dbReference type="InterPro" id="IPR012337">
    <property type="entry name" value="RNaseH-like_sf"/>
</dbReference>
<evidence type="ECO:0000256" key="2">
    <source>
        <dbReference type="ARBA" id="ARBA00006357"/>
    </source>
</evidence>
<dbReference type="SMART" id="SM00479">
    <property type="entry name" value="EXOIII"/>
    <property type="match status" value="1"/>
</dbReference>
<dbReference type="InterPro" id="IPR034922">
    <property type="entry name" value="REX1-like_exo"/>
</dbReference>
<dbReference type="Proteomes" id="UP000695000">
    <property type="component" value="Unplaced"/>
</dbReference>
<evidence type="ECO:0000256" key="5">
    <source>
        <dbReference type="ARBA" id="ARBA00022839"/>
    </source>
</evidence>
<keyword evidence="5 10" id="KW-0269">Exonuclease</keyword>
<proteinExistence type="inferred from homology"/>
<dbReference type="Pfam" id="PF15870">
    <property type="entry name" value="EloA-BP1"/>
    <property type="match status" value="1"/>
</dbReference>
<evidence type="ECO:0000313" key="9">
    <source>
        <dbReference type="Proteomes" id="UP000695000"/>
    </source>
</evidence>
<name>A0ABM1MWU4_NICVS</name>
<keyword evidence="3" id="KW-0540">Nuclease</keyword>
<dbReference type="GO" id="GO:0004527">
    <property type="term" value="F:exonuclease activity"/>
    <property type="evidence" value="ECO:0007669"/>
    <property type="project" value="UniProtKB-KW"/>
</dbReference>
<dbReference type="InterPro" id="IPR036397">
    <property type="entry name" value="RNaseH_sf"/>
</dbReference>
<evidence type="ECO:0000313" key="10">
    <source>
        <dbReference type="RefSeq" id="XP_017779044.1"/>
    </source>
</evidence>
<feature type="compositionally biased region" description="Basic and acidic residues" evidence="7">
    <location>
        <begin position="604"/>
        <end position="613"/>
    </location>
</feature>
<dbReference type="RefSeq" id="XP_017779044.1">
    <property type="nucleotide sequence ID" value="XM_017923555.1"/>
</dbReference>
<evidence type="ECO:0000256" key="3">
    <source>
        <dbReference type="ARBA" id="ARBA00022722"/>
    </source>
</evidence>
<comment type="subcellular location">
    <subcellularLocation>
        <location evidence="1">Nucleus</location>
    </subcellularLocation>
</comment>
<sequence length="916" mass="104363">MLPTTGYFKDIDCPYYDSVCGRPYCHFRHRKKNEQETANKQTAKASSQVPTYKPTPKSELANSTKSHIPISYVPDLVVRSDRPFRPVRSFSIEKPTYKPTPLSVLATTNTTTSLCDYNPPDSDKDEDNKAEDEANIDKPVDTVPESLPEHKETTSSEKSNDTCDNEKVNVDDKEKVKCDQTEKRSEKKKNEESHRKDKYGRSSSSHSKSKHRDKEKSSSSSSSSSKDKKKEKEDSKKEHRRHSDDKKHKSKHREKDDKKSDKEKKRSRDDDNKKNKDSKHREKHSNKKEVVFEKKKETETVFEDLPDDDYDDDLSIEAECLRIFTEYKPTQPEIFPESSKPIAKDETEYEPYIPTSKKRIAYGNAEQSTSTRPTHRPKNIANAANVMANRFKMARQSQANNEQNNIINEMKTTALRRPMETAAKDAPPKKIAKIEPTPESNGQCLIDDILSGKSTASKPRRIAPVQNVMSIQRAKAKLDEIAKQKAVASFKTVSHTIGKGSKRVAHVPEASLNDLPDVIHADRSKLPVNVRSRYLTMFGEECVKLYVSKEDAYQRALNEELKCYERCSTLATYRNSAMLSVNRVKKELQERDKNGLGPIQSDESSNKEEDGPMHGRRFYQSITPFILTEEDLTLHGYPREGDIPGNAVINKEQKSSAYDNIGENERVCCRCHKLYFIDDDGFPVTEEECNYHPLRKRTLRGERKYLCCKSTDDIGCMISNTHVSEASTDRELEGYQSTMQPDSENDPRSIGVYALDCEMCYTTKGLELTRVTIVDTHLRTVYESFVKPLNPIIDYNTRFSGITKDQMDKTSTSILQVQANILHLCNSKTILIGHSLESDMKALKIIHSTIIDTSVMFPHKFGLPHKRALRVLASEYLKKIIQNDVGGHDSAEDALSCMELLIWRVKEDAKLKGIKV</sequence>
<evidence type="ECO:0000256" key="4">
    <source>
        <dbReference type="ARBA" id="ARBA00022801"/>
    </source>
</evidence>
<accession>A0ABM1MWU4</accession>
<dbReference type="PANTHER" id="PTHR12801:SF115">
    <property type="entry name" value="FI18136P1-RELATED"/>
    <property type="match status" value="1"/>
</dbReference>
<feature type="compositionally biased region" description="Basic residues" evidence="7">
    <location>
        <begin position="276"/>
        <end position="286"/>
    </location>
</feature>
<protein>
    <submittedName>
        <fullName evidence="10">RNA exonuclease 1 homolog</fullName>
    </submittedName>
</protein>
<feature type="region of interest" description="Disordered" evidence="7">
    <location>
        <begin position="111"/>
        <end position="292"/>
    </location>
</feature>